<dbReference type="SUPFAM" id="SSF50978">
    <property type="entry name" value="WD40 repeat-like"/>
    <property type="match status" value="1"/>
</dbReference>
<accession>A0A4P9YH48</accession>
<dbReference type="EMBL" id="ML005421">
    <property type="protein sequence ID" value="RKP18568.1"/>
    <property type="molecule type" value="Genomic_DNA"/>
</dbReference>
<dbReference type="InterPro" id="IPR036322">
    <property type="entry name" value="WD40_repeat_dom_sf"/>
</dbReference>
<dbReference type="Gene3D" id="2.130.10.10">
    <property type="entry name" value="YVTN repeat-like/Quinoprotein amine dehydrogenase"/>
    <property type="match status" value="2"/>
</dbReference>
<dbReference type="Pfam" id="PF00400">
    <property type="entry name" value="WD40"/>
    <property type="match status" value="3"/>
</dbReference>
<dbReference type="SMART" id="SM00320">
    <property type="entry name" value="WD40"/>
    <property type="match status" value="5"/>
</dbReference>
<dbReference type="PROSITE" id="PS00678">
    <property type="entry name" value="WD_REPEATS_1"/>
    <property type="match status" value="1"/>
</dbReference>
<dbReference type="PROSITE" id="PS50082">
    <property type="entry name" value="WD_REPEATS_2"/>
    <property type="match status" value="2"/>
</dbReference>
<gene>
    <name evidence="4" type="ORF">ROZALSC1DRAFT_29758</name>
</gene>
<protein>
    <submittedName>
        <fullName evidence="4">WD40 repeat-like protein</fullName>
    </submittedName>
</protein>
<evidence type="ECO:0000256" key="2">
    <source>
        <dbReference type="ARBA" id="ARBA00022737"/>
    </source>
</evidence>
<dbReference type="Proteomes" id="UP000281549">
    <property type="component" value="Unassembled WGS sequence"/>
</dbReference>
<sequence>MSEFFVIAGSYERLLYGLKYEEGNTDLTPSFIMPSHTNMVSCVSAGSRYLASGSTDETIRIYDLKSKKELGSLFQHDSNSIRSLAFYENTHLLSASDDGKICLFRTNDWECLKSFKDHSGPVLSLSIHPSGRLALSIGKDKKMCIWNLMNASLAKSIKLQQVFEKVHWNQSGSLYILVSEIFFRVFSIEPNTCVFEYKPHTKVYACRFVGERHIVFGGEDSELYLLDIDNEGSMKKLESFPDSRRVKDIDVIYTTLGNYISAVYSSGTVGVWSSPKDSHNFTPSAVYQSKCRLTCVTTSHVFGESK</sequence>
<dbReference type="PROSITE" id="PS50294">
    <property type="entry name" value="WD_REPEATS_REGION"/>
    <property type="match status" value="1"/>
</dbReference>
<keyword evidence="2" id="KW-0677">Repeat</keyword>
<proteinExistence type="predicted"/>
<organism evidence="4 5">
    <name type="scientific">Rozella allomycis (strain CSF55)</name>
    <dbReference type="NCBI Taxonomy" id="988480"/>
    <lineage>
        <taxon>Eukaryota</taxon>
        <taxon>Fungi</taxon>
        <taxon>Fungi incertae sedis</taxon>
        <taxon>Cryptomycota</taxon>
        <taxon>Cryptomycota incertae sedis</taxon>
        <taxon>Rozella</taxon>
    </lineage>
</organism>
<dbReference type="PANTHER" id="PTHR44675:SF1">
    <property type="entry name" value="P21-ACTIVATED PROTEIN KINASE-INTERACTING PROTEIN 1"/>
    <property type="match status" value="1"/>
</dbReference>
<evidence type="ECO:0000256" key="1">
    <source>
        <dbReference type="ARBA" id="ARBA00022574"/>
    </source>
</evidence>
<dbReference type="InterPro" id="IPR019775">
    <property type="entry name" value="WD40_repeat_CS"/>
</dbReference>
<reference evidence="5" key="1">
    <citation type="journal article" date="2018" name="Nat. Microbiol.">
        <title>Leveraging single-cell genomics to expand the fungal tree of life.</title>
        <authorList>
            <person name="Ahrendt S.R."/>
            <person name="Quandt C.A."/>
            <person name="Ciobanu D."/>
            <person name="Clum A."/>
            <person name="Salamov A."/>
            <person name="Andreopoulos B."/>
            <person name="Cheng J.F."/>
            <person name="Woyke T."/>
            <person name="Pelin A."/>
            <person name="Henrissat B."/>
            <person name="Reynolds N.K."/>
            <person name="Benny G.L."/>
            <person name="Smith M.E."/>
            <person name="James T.Y."/>
            <person name="Grigoriev I.V."/>
        </authorList>
    </citation>
    <scope>NUCLEOTIDE SEQUENCE [LARGE SCALE GENOMIC DNA]</scope>
    <source>
        <strain evidence="5">CSF55</strain>
    </source>
</reference>
<dbReference type="InterPro" id="IPR001680">
    <property type="entry name" value="WD40_rpt"/>
</dbReference>
<dbReference type="AlphaFoldDB" id="A0A4P9YH48"/>
<dbReference type="InterPro" id="IPR015943">
    <property type="entry name" value="WD40/YVTN_repeat-like_dom_sf"/>
</dbReference>
<feature type="repeat" description="WD" evidence="3">
    <location>
        <begin position="115"/>
        <end position="156"/>
    </location>
</feature>
<name>A0A4P9YH48_ROZAC</name>
<dbReference type="PANTHER" id="PTHR44675">
    <property type="entry name" value="PAK1 INTERACTING PROTEIN 1"/>
    <property type="match status" value="1"/>
</dbReference>
<evidence type="ECO:0000256" key="3">
    <source>
        <dbReference type="PROSITE-ProRule" id="PRU00221"/>
    </source>
</evidence>
<dbReference type="InterPro" id="IPR051959">
    <property type="entry name" value="PAK1-Kinase_Regulator"/>
</dbReference>
<keyword evidence="1 3" id="KW-0853">WD repeat</keyword>
<evidence type="ECO:0000313" key="4">
    <source>
        <dbReference type="EMBL" id="RKP18568.1"/>
    </source>
</evidence>
<evidence type="ECO:0000313" key="5">
    <source>
        <dbReference type="Proteomes" id="UP000281549"/>
    </source>
</evidence>
<feature type="repeat" description="WD" evidence="3">
    <location>
        <begin position="33"/>
        <end position="72"/>
    </location>
</feature>